<dbReference type="EMBL" id="BMAV01021245">
    <property type="protein sequence ID" value="GFY75250.1"/>
    <property type="molecule type" value="Genomic_DNA"/>
</dbReference>
<evidence type="ECO:0000313" key="2">
    <source>
        <dbReference type="Proteomes" id="UP000886998"/>
    </source>
</evidence>
<feature type="non-terminal residue" evidence="1">
    <location>
        <position position="1"/>
    </location>
</feature>
<comment type="caution">
    <text evidence="1">The sequence shown here is derived from an EMBL/GenBank/DDBJ whole genome shotgun (WGS) entry which is preliminary data.</text>
</comment>
<dbReference type="Proteomes" id="UP000886998">
    <property type="component" value="Unassembled WGS sequence"/>
</dbReference>
<dbReference type="AlphaFoldDB" id="A0A8X6YLL4"/>
<accession>A0A8X6YLL4</accession>
<dbReference type="OrthoDB" id="6434514at2759"/>
<gene>
    <name evidence="1" type="primary">AVEN_25597_1</name>
    <name evidence="1" type="ORF">TNIN_102891</name>
</gene>
<keyword evidence="2" id="KW-1185">Reference proteome</keyword>
<proteinExistence type="predicted"/>
<protein>
    <submittedName>
        <fullName evidence="1">Uncharacterized protein</fullName>
    </submittedName>
</protein>
<reference evidence="1" key="1">
    <citation type="submission" date="2020-08" db="EMBL/GenBank/DDBJ databases">
        <title>Multicomponent nature underlies the extraordinary mechanical properties of spider dragline silk.</title>
        <authorList>
            <person name="Kono N."/>
            <person name="Nakamura H."/>
            <person name="Mori M."/>
            <person name="Yoshida Y."/>
            <person name="Ohtoshi R."/>
            <person name="Malay A.D."/>
            <person name="Moran D.A.P."/>
            <person name="Tomita M."/>
            <person name="Numata K."/>
            <person name="Arakawa K."/>
        </authorList>
    </citation>
    <scope>NUCLEOTIDE SEQUENCE</scope>
</reference>
<evidence type="ECO:0000313" key="1">
    <source>
        <dbReference type="EMBL" id="GFY75250.1"/>
    </source>
</evidence>
<sequence length="37" mass="4398">EGHLITYAGEENGYPRKKRRVTLRRTSSTYRWALIMS</sequence>
<name>A0A8X6YLL4_9ARAC</name>
<organism evidence="1 2">
    <name type="scientific">Trichonephila inaurata madagascariensis</name>
    <dbReference type="NCBI Taxonomy" id="2747483"/>
    <lineage>
        <taxon>Eukaryota</taxon>
        <taxon>Metazoa</taxon>
        <taxon>Ecdysozoa</taxon>
        <taxon>Arthropoda</taxon>
        <taxon>Chelicerata</taxon>
        <taxon>Arachnida</taxon>
        <taxon>Araneae</taxon>
        <taxon>Araneomorphae</taxon>
        <taxon>Entelegynae</taxon>
        <taxon>Araneoidea</taxon>
        <taxon>Nephilidae</taxon>
        <taxon>Trichonephila</taxon>
        <taxon>Trichonephila inaurata</taxon>
    </lineage>
</organism>